<protein>
    <submittedName>
        <fullName evidence="2">Neuropeptide-Like Protein</fullName>
    </submittedName>
</protein>
<dbReference type="AlphaFoldDB" id="A0A0K0E7W2"/>
<dbReference type="WBParaSite" id="SSTP_0000559000.1">
    <property type="protein sequence ID" value="SSTP_0000559000.1"/>
    <property type="gene ID" value="SSTP_0000559000"/>
</dbReference>
<sequence length="88" mass="10340">MVNMKLFTSFVFAILFISCILCFGKEQKPQPTAFDRFYKRAFDSIDNGGFGAFDKRSGKDYYGYGYNDYEELNNQNFLPRYVVLRGRQ</sequence>
<accession>A0A0K0E7W2</accession>
<feature type="signal peptide" evidence="1">
    <location>
        <begin position="1"/>
        <end position="22"/>
    </location>
</feature>
<name>A0A0K0E7W2_STRER</name>
<proteinExistence type="predicted"/>
<feature type="chain" id="PRO_5005327629" evidence="1">
    <location>
        <begin position="23"/>
        <end position="88"/>
    </location>
</feature>
<organism evidence="2">
    <name type="scientific">Strongyloides stercoralis</name>
    <name type="common">Threadworm</name>
    <dbReference type="NCBI Taxonomy" id="6248"/>
    <lineage>
        <taxon>Eukaryota</taxon>
        <taxon>Metazoa</taxon>
        <taxon>Ecdysozoa</taxon>
        <taxon>Nematoda</taxon>
        <taxon>Chromadorea</taxon>
        <taxon>Rhabditida</taxon>
        <taxon>Tylenchina</taxon>
        <taxon>Panagrolaimomorpha</taxon>
        <taxon>Strongyloidoidea</taxon>
        <taxon>Strongyloididae</taxon>
        <taxon>Strongyloides</taxon>
    </lineage>
</organism>
<reference evidence="2" key="1">
    <citation type="submission" date="2015-08" db="UniProtKB">
        <authorList>
            <consortium name="WormBaseParasite"/>
        </authorList>
    </citation>
    <scope>IDENTIFICATION</scope>
</reference>
<dbReference type="PROSITE" id="PS51257">
    <property type="entry name" value="PROKAR_LIPOPROTEIN"/>
    <property type="match status" value="1"/>
</dbReference>
<evidence type="ECO:0000313" key="2">
    <source>
        <dbReference type="WBParaSite" id="SSTP_0000559000.1"/>
    </source>
</evidence>
<evidence type="ECO:0000256" key="1">
    <source>
        <dbReference type="SAM" id="SignalP"/>
    </source>
</evidence>
<keyword evidence="1" id="KW-0732">Signal</keyword>